<gene>
    <name evidence="1" type="ORF">V1477_015824</name>
</gene>
<comment type="caution">
    <text evidence="1">The sequence shown here is derived from an EMBL/GenBank/DDBJ whole genome shotgun (WGS) entry which is preliminary data.</text>
</comment>
<dbReference type="AlphaFoldDB" id="A0ABD2BB96"/>
<evidence type="ECO:0000313" key="2">
    <source>
        <dbReference type="Proteomes" id="UP001607303"/>
    </source>
</evidence>
<sequence length="171" mass="19685">MSIDRSTLTESREPYPRRDLRYGTLGIHKIEKKGRVSTDEKALGIHPSLINSNEQNINFLRRVEQQATLTSTSTSRATVRAPALAPASAPAPTRWRLVRWREEGRTELRKEMEREKKKRIGASSRRSIEYGRQVLYLSRRMEEPMAFLSTTERIAAHLNSKKKYLRCGTTG</sequence>
<organism evidence="1 2">
    <name type="scientific">Vespula maculifrons</name>
    <name type="common">Eastern yellow jacket</name>
    <name type="synonym">Wasp</name>
    <dbReference type="NCBI Taxonomy" id="7453"/>
    <lineage>
        <taxon>Eukaryota</taxon>
        <taxon>Metazoa</taxon>
        <taxon>Ecdysozoa</taxon>
        <taxon>Arthropoda</taxon>
        <taxon>Hexapoda</taxon>
        <taxon>Insecta</taxon>
        <taxon>Pterygota</taxon>
        <taxon>Neoptera</taxon>
        <taxon>Endopterygota</taxon>
        <taxon>Hymenoptera</taxon>
        <taxon>Apocrita</taxon>
        <taxon>Aculeata</taxon>
        <taxon>Vespoidea</taxon>
        <taxon>Vespidae</taxon>
        <taxon>Vespinae</taxon>
        <taxon>Vespula</taxon>
    </lineage>
</organism>
<dbReference type="EMBL" id="JAYRBN010000091">
    <property type="protein sequence ID" value="KAL2730013.1"/>
    <property type="molecule type" value="Genomic_DNA"/>
</dbReference>
<reference evidence="1 2" key="1">
    <citation type="journal article" date="2024" name="Ann. Entomol. Soc. Am.">
        <title>Genomic analyses of the southern and eastern yellowjacket wasps (Hymenoptera: Vespidae) reveal evolutionary signatures of social life.</title>
        <authorList>
            <person name="Catto M.A."/>
            <person name="Caine P.B."/>
            <person name="Orr S.E."/>
            <person name="Hunt B.G."/>
            <person name="Goodisman M.A.D."/>
        </authorList>
    </citation>
    <scope>NUCLEOTIDE SEQUENCE [LARGE SCALE GENOMIC DNA]</scope>
    <source>
        <strain evidence="1">232</strain>
        <tissue evidence="1">Head and thorax</tissue>
    </source>
</reference>
<dbReference type="Proteomes" id="UP001607303">
    <property type="component" value="Unassembled WGS sequence"/>
</dbReference>
<keyword evidence="2" id="KW-1185">Reference proteome</keyword>
<protein>
    <submittedName>
        <fullName evidence="1">Uncharacterized protein</fullName>
    </submittedName>
</protein>
<name>A0ABD2BB96_VESMC</name>
<accession>A0ABD2BB96</accession>
<evidence type="ECO:0000313" key="1">
    <source>
        <dbReference type="EMBL" id="KAL2730013.1"/>
    </source>
</evidence>
<proteinExistence type="predicted"/>